<proteinExistence type="predicted"/>
<name>A0A8S5N0C6_9CAUD</name>
<reference evidence="2" key="1">
    <citation type="journal article" date="2021" name="Proc. Natl. Acad. Sci. U.S.A.">
        <title>A Catalog of Tens of Thousands of Viruses from Human Metagenomes Reveals Hidden Associations with Chronic Diseases.</title>
        <authorList>
            <person name="Tisza M.J."/>
            <person name="Buck C.B."/>
        </authorList>
    </citation>
    <scope>NUCLEOTIDE SEQUENCE</scope>
    <source>
        <strain evidence="2">CtAUQ2</strain>
    </source>
</reference>
<organism evidence="2">
    <name type="scientific">Siphoviridae sp. ctAUQ2</name>
    <dbReference type="NCBI Taxonomy" id="2826182"/>
    <lineage>
        <taxon>Viruses</taxon>
        <taxon>Duplodnaviria</taxon>
        <taxon>Heunggongvirae</taxon>
        <taxon>Uroviricota</taxon>
        <taxon>Caudoviricetes</taxon>
    </lineage>
</organism>
<sequence>MCFVSVPLYVIRYIYIYECFFVLTTYLPNNLHKLTIFVQISI</sequence>
<feature type="transmembrane region" description="Helical" evidence="1">
    <location>
        <begin position="6"/>
        <end position="27"/>
    </location>
</feature>
<keyword evidence="1" id="KW-0812">Transmembrane</keyword>
<keyword evidence="1" id="KW-0472">Membrane</keyword>
<keyword evidence="1" id="KW-1133">Transmembrane helix</keyword>
<accession>A0A8S5N0C6</accession>
<dbReference type="EMBL" id="BK015022">
    <property type="protein sequence ID" value="DAD87579.1"/>
    <property type="molecule type" value="Genomic_DNA"/>
</dbReference>
<protein>
    <submittedName>
        <fullName evidence="2">Uncharacterized protein</fullName>
    </submittedName>
</protein>
<evidence type="ECO:0000313" key="2">
    <source>
        <dbReference type="EMBL" id="DAD87579.1"/>
    </source>
</evidence>
<evidence type="ECO:0000256" key="1">
    <source>
        <dbReference type="SAM" id="Phobius"/>
    </source>
</evidence>